<dbReference type="EMBL" id="KV454305">
    <property type="protein sequence ID" value="ODQ69145.1"/>
    <property type="molecule type" value="Genomic_DNA"/>
</dbReference>
<reference evidence="2 3" key="1">
    <citation type="journal article" date="2016" name="Proc. Natl. Acad. Sci. U.S.A.">
        <title>Comparative genomics of biotechnologically important yeasts.</title>
        <authorList>
            <person name="Riley R."/>
            <person name="Haridas S."/>
            <person name="Wolfe K.H."/>
            <person name="Lopes M.R."/>
            <person name="Hittinger C.T."/>
            <person name="Goeker M."/>
            <person name="Salamov A.A."/>
            <person name="Wisecaver J.H."/>
            <person name="Long T.M."/>
            <person name="Calvey C.H."/>
            <person name="Aerts A.L."/>
            <person name="Barry K.W."/>
            <person name="Choi C."/>
            <person name="Clum A."/>
            <person name="Coughlan A.Y."/>
            <person name="Deshpande S."/>
            <person name="Douglass A.P."/>
            <person name="Hanson S.J."/>
            <person name="Klenk H.-P."/>
            <person name="LaButti K.M."/>
            <person name="Lapidus A."/>
            <person name="Lindquist E.A."/>
            <person name="Lipzen A.M."/>
            <person name="Meier-Kolthoff J.P."/>
            <person name="Ohm R.A."/>
            <person name="Otillar R.P."/>
            <person name="Pangilinan J.L."/>
            <person name="Peng Y."/>
            <person name="Rokas A."/>
            <person name="Rosa C.A."/>
            <person name="Scheuner C."/>
            <person name="Sibirny A.A."/>
            <person name="Slot J.C."/>
            <person name="Stielow J.B."/>
            <person name="Sun H."/>
            <person name="Kurtzman C.P."/>
            <person name="Blackwell M."/>
            <person name="Grigoriev I.V."/>
            <person name="Jeffries T.W."/>
        </authorList>
    </citation>
    <scope>NUCLEOTIDE SEQUENCE [LARGE SCALE GENOMIC DNA]</scope>
    <source>
        <strain evidence="2 3">NRRL Y-11557</strain>
    </source>
</reference>
<evidence type="ECO:0000259" key="1">
    <source>
        <dbReference type="PROSITE" id="PS50048"/>
    </source>
</evidence>
<dbReference type="PANTHER" id="PTHR38111">
    <property type="entry name" value="ZN(2)-C6 FUNGAL-TYPE DOMAIN-CONTAINING PROTEIN-RELATED"/>
    <property type="match status" value="1"/>
</dbReference>
<keyword evidence="3" id="KW-1185">Reference proteome</keyword>
<feature type="domain" description="Zn(2)-C6 fungal-type" evidence="1">
    <location>
        <begin position="10"/>
        <end position="38"/>
    </location>
</feature>
<proteinExistence type="predicted"/>
<dbReference type="InterPro" id="IPR036864">
    <property type="entry name" value="Zn2-C6_fun-type_DNA-bd_sf"/>
</dbReference>
<dbReference type="SMART" id="SM00066">
    <property type="entry name" value="GAL4"/>
    <property type="match status" value="1"/>
</dbReference>
<dbReference type="SUPFAM" id="SSF57701">
    <property type="entry name" value="Zn2/Cys6 DNA-binding domain"/>
    <property type="match status" value="1"/>
</dbReference>
<sequence length="658" mass="75781">MVGVAGGSRGCANCKARKIKCDEEFPQCRRCVKSGRECGGSIMGPVFRKQRLRGFDGTKYISSVTDSTIIHPSEPRKRRRRMAQDLEIPETSQHLIQVPEMSHTRSSKSILSDVMEWPLRNQIPREIVLFPGYDLYHHCVSMFIHSFTSMILPSRLNNTKLAMWTRTLPQLVLSSSPSSTTFAARSLVLAYCGSKMADVDLILMGTYWYAQALQRQKDLVTRLVEESSSSDNPSLFVTGHSLSSSPSTRALPLQDPSSGRFCVQNPATNYCHLLPRLSSVHMPVNHNNQDDCVITAMLLSVYELRNSTVVGEGTSTRPSWMSLIFGWMKLMELRGPYQYRDGFNNTIFHTARAVMTFCALLTRKRTFLNRPEWKTIPFEVNGKHIYHKLFDLLLEIPQYDERLEQLHVPCRNRDMGTRQPVLKTEFRQRSVYDELTAMDTKLEDLAERFEQWFVEYTVNVESLAQQDVSLAGTDSYIRAMTTRCPAVADEEWHSTHFFKPLIRCPTSYDARLMGIYYAARMMLIRMLQHTRVFKVMNQHGYREPSAVLVSPELETFFIHTSRKMTELAVLICRCCPLAQPEKYGFAVVSQTLSLRVACRALWDPLDRGWIWDQLLSIDECFPSLCFEDDIPNETMRKEWHIYKQQRICSGCGERLRDK</sequence>
<dbReference type="STRING" id="675824.A0A1E3PUP6"/>
<dbReference type="Gene3D" id="4.10.240.10">
    <property type="entry name" value="Zn(2)-C6 fungal-type DNA-binding domain"/>
    <property type="match status" value="1"/>
</dbReference>
<dbReference type="InterPro" id="IPR053178">
    <property type="entry name" value="Osmoadaptation_assoc"/>
</dbReference>
<evidence type="ECO:0000313" key="2">
    <source>
        <dbReference type="EMBL" id="ODQ69145.1"/>
    </source>
</evidence>
<dbReference type="GO" id="GO:0000981">
    <property type="term" value="F:DNA-binding transcription factor activity, RNA polymerase II-specific"/>
    <property type="evidence" value="ECO:0007669"/>
    <property type="project" value="InterPro"/>
</dbReference>
<evidence type="ECO:0000313" key="3">
    <source>
        <dbReference type="Proteomes" id="UP000094385"/>
    </source>
</evidence>
<dbReference type="PROSITE" id="PS00463">
    <property type="entry name" value="ZN2_CY6_FUNGAL_1"/>
    <property type="match status" value="1"/>
</dbReference>
<protein>
    <recommendedName>
        <fullName evidence="1">Zn(2)-C6 fungal-type domain-containing protein</fullName>
    </recommendedName>
</protein>
<accession>A0A1E3PUP6</accession>
<dbReference type="GO" id="GO:0008270">
    <property type="term" value="F:zinc ion binding"/>
    <property type="evidence" value="ECO:0007669"/>
    <property type="project" value="InterPro"/>
</dbReference>
<dbReference type="Pfam" id="PF00172">
    <property type="entry name" value="Zn_clus"/>
    <property type="match status" value="1"/>
</dbReference>
<name>A0A1E3PUP6_LIPST</name>
<dbReference type="CDD" id="cd00067">
    <property type="entry name" value="GAL4"/>
    <property type="match status" value="1"/>
</dbReference>
<dbReference type="InterPro" id="IPR001138">
    <property type="entry name" value="Zn2Cys6_DnaBD"/>
</dbReference>
<dbReference type="OrthoDB" id="415590at2759"/>
<dbReference type="AlphaFoldDB" id="A0A1E3PUP6"/>
<dbReference type="PROSITE" id="PS50048">
    <property type="entry name" value="ZN2_CY6_FUNGAL_2"/>
    <property type="match status" value="1"/>
</dbReference>
<organism evidence="2 3">
    <name type="scientific">Lipomyces starkeyi NRRL Y-11557</name>
    <dbReference type="NCBI Taxonomy" id="675824"/>
    <lineage>
        <taxon>Eukaryota</taxon>
        <taxon>Fungi</taxon>
        <taxon>Dikarya</taxon>
        <taxon>Ascomycota</taxon>
        <taxon>Saccharomycotina</taxon>
        <taxon>Lipomycetes</taxon>
        <taxon>Lipomycetales</taxon>
        <taxon>Lipomycetaceae</taxon>
        <taxon>Lipomyces</taxon>
    </lineage>
</organism>
<gene>
    <name evidence="2" type="ORF">LIPSTDRAFT_201643</name>
</gene>
<dbReference type="Proteomes" id="UP000094385">
    <property type="component" value="Unassembled WGS sequence"/>
</dbReference>
<dbReference type="PANTHER" id="PTHR38111:SF2">
    <property type="entry name" value="FINGER DOMAIN PROTEIN, PUTATIVE (AFU_ORTHOLOGUE AFUA_1G01560)-RELATED"/>
    <property type="match status" value="1"/>
</dbReference>